<evidence type="ECO:0000313" key="9">
    <source>
        <dbReference type="EMBL" id="MEN2768152.1"/>
    </source>
</evidence>
<keyword evidence="3 7" id="KW-1133">Transmembrane helix</keyword>
<comment type="subcellular location">
    <subcellularLocation>
        <location evidence="1">Membrane</location>
        <topology evidence="1">Multi-pass membrane protein</topology>
    </subcellularLocation>
</comment>
<feature type="transmembrane region" description="Helical" evidence="7">
    <location>
        <begin position="543"/>
        <end position="561"/>
    </location>
</feature>
<protein>
    <submittedName>
        <fullName evidence="9">YhgE/Pip domain-containing protein</fullName>
    </submittedName>
</protein>
<evidence type="ECO:0000256" key="3">
    <source>
        <dbReference type="ARBA" id="ARBA00022989"/>
    </source>
</evidence>
<reference evidence="9 10" key="1">
    <citation type="submission" date="2024-05" db="EMBL/GenBank/DDBJ databases">
        <authorList>
            <person name="Haq I."/>
            <person name="Ullah Z."/>
            <person name="Ahmad R."/>
            <person name="Li M."/>
            <person name="Tong Y."/>
        </authorList>
    </citation>
    <scope>NUCLEOTIDE SEQUENCE [LARGE SCALE GENOMIC DNA]</scope>
    <source>
        <strain evidence="9 10">16A2E</strain>
    </source>
</reference>
<gene>
    <name evidence="9" type="ORF">ABC228_13295</name>
</gene>
<evidence type="ECO:0000259" key="8">
    <source>
        <dbReference type="Pfam" id="PF12698"/>
    </source>
</evidence>
<evidence type="ECO:0000256" key="1">
    <source>
        <dbReference type="ARBA" id="ARBA00004141"/>
    </source>
</evidence>
<evidence type="ECO:0000313" key="10">
    <source>
        <dbReference type="Proteomes" id="UP001444625"/>
    </source>
</evidence>
<evidence type="ECO:0000256" key="2">
    <source>
        <dbReference type="ARBA" id="ARBA00022692"/>
    </source>
</evidence>
<dbReference type="InterPro" id="IPR013525">
    <property type="entry name" value="ABC2_TM"/>
</dbReference>
<dbReference type="Gene3D" id="3.40.1710.10">
    <property type="entry name" value="abc type-2 transporter like domain"/>
    <property type="match status" value="1"/>
</dbReference>
<evidence type="ECO:0000256" key="4">
    <source>
        <dbReference type="ARBA" id="ARBA00023136"/>
    </source>
</evidence>
<keyword evidence="2 7" id="KW-0812">Transmembrane</keyword>
<feature type="transmembrane region" description="Helical" evidence="7">
    <location>
        <begin position="641"/>
        <end position="661"/>
    </location>
</feature>
<proteinExistence type="predicted"/>
<organism evidence="9 10">
    <name type="scientific">Ornithinibacillus xuwenensis</name>
    <dbReference type="NCBI Taxonomy" id="3144668"/>
    <lineage>
        <taxon>Bacteria</taxon>
        <taxon>Bacillati</taxon>
        <taxon>Bacillota</taxon>
        <taxon>Bacilli</taxon>
        <taxon>Bacillales</taxon>
        <taxon>Bacillaceae</taxon>
        <taxon>Ornithinibacillus</taxon>
    </lineage>
</organism>
<comment type="caution">
    <text evidence="9">The sequence shown here is derived from an EMBL/GenBank/DDBJ whole genome shotgun (WGS) entry which is preliminary data.</text>
</comment>
<dbReference type="PANTHER" id="PTHR43077:SF10">
    <property type="entry name" value="TRANSPORT PERMEASE PROTEIN"/>
    <property type="match status" value="1"/>
</dbReference>
<feature type="region of interest" description="Disordered" evidence="6">
    <location>
        <begin position="326"/>
        <end position="355"/>
    </location>
</feature>
<dbReference type="InterPro" id="IPR017500">
    <property type="entry name" value="Phage_infect_YhgE_N"/>
</dbReference>
<dbReference type="RefSeq" id="WP_345825633.1">
    <property type="nucleotide sequence ID" value="NZ_JBDIML010000004.1"/>
</dbReference>
<feature type="coiled-coil region" evidence="5">
    <location>
        <begin position="358"/>
        <end position="392"/>
    </location>
</feature>
<keyword evidence="10" id="KW-1185">Reference proteome</keyword>
<dbReference type="NCBIfam" id="TIGR03062">
    <property type="entry name" value="pip_yhgE_Cterm"/>
    <property type="match status" value="1"/>
</dbReference>
<dbReference type="Proteomes" id="UP001444625">
    <property type="component" value="Unassembled WGS sequence"/>
</dbReference>
<feature type="transmembrane region" description="Helical" evidence="7">
    <location>
        <begin position="20"/>
        <end position="38"/>
    </location>
</feature>
<dbReference type="NCBIfam" id="TIGR03061">
    <property type="entry name" value="pip_yhgE_Nterm"/>
    <property type="match status" value="1"/>
</dbReference>
<feature type="transmembrane region" description="Helical" evidence="7">
    <location>
        <begin position="581"/>
        <end position="605"/>
    </location>
</feature>
<sequence length="738" mass="82013">MKASWKIFLKDIKNIATNWVALVLIGGLIVLPSLYAWFNIEASWDPYGQTDQIPIGIVNEDQGATVQGEEIHVGDDLVQTLKENKSMDWQFVEREKAMNKLEYGDYFAVIVIPENFSERLGTVVSGEPEKANVDYYVNEKINAIAPKITQKGATVIVEQISSNFISTVNGIIFDKFNELGIELEENLPDIEKFEDYIFTLEEKLPEIHRILDDSTSDAERAGTLIDQAQAMIPEVEEATETGLQTIDDTTAFLKDAEDRLDEIAPKVEEDLASIQNMLAKTNDFVNSIDATSIDLTDGTQISKVSGQIDATLQSIQTIKDALTQLQQSGEQGEPGSGGDPSSNEGSGSESGSSNQETIDNALNELESMEQNLLTLQEQVNGVQDSLADKQAEVNGILSTMKERTEAVNKQVDAFVIEYKESIEPTIREEVAVAKQTLSDARGILADIQSTIPEVEDMLYRTEANLNDGKDMLQYINNEFPYVNDKVMELANKIRSVQDETDINEIINLLQNDPEAERGFFAEPVVLNENSIFSVPNYGTGMTPFYTILAIWVGGLLLISLLSTEVHDKKDYSGRQVYFGRLLTFILIGVFQTMIVTVGNIVILHVEIMEPFWFILFGLLCSSVFIMIVYTLVSVFGDVGKALAIILLVLQIAGSGGTYPVVLLPEFFQMINPFLPFTYAIDLMREAVGGIVWNRVIHDLIFIIPFGIVALILGGFMKESINKHTDKLKKKSKESGLFH</sequence>
<keyword evidence="5" id="KW-0175">Coiled coil</keyword>
<feature type="domain" description="ABC-2 type transporter transmembrane" evidence="8">
    <location>
        <begin position="408"/>
        <end position="713"/>
    </location>
</feature>
<keyword evidence="4 7" id="KW-0472">Membrane</keyword>
<evidence type="ECO:0000256" key="6">
    <source>
        <dbReference type="SAM" id="MobiDB-lite"/>
    </source>
</evidence>
<dbReference type="Gene3D" id="1.10.287.2610">
    <property type="match status" value="1"/>
</dbReference>
<evidence type="ECO:0000256" key="7">
    <source>
        <dbReference type="SAM" id="Phobius"/>
    </source>
</evidence>
<feature type="transmembrane region" description="Helical" evidence="7">
    <location>
        <begin position="699"/>
        <end position="716"/>
    </location>
</feature>
<evidence type="ECO:0000256" key="5">
    <source>
        <dbReference type="SAM" id="Coils"/>
    </source>
</evidence>
<feature type="compositionally biased region" description="Low complexity" evidence="6">
    <location>
        <begin position="339"/>
        <end position="355"/>
    </location>
</feature>
<dbReference type="InterPro" id="IPR051328">
    <property type="entry name" value="T7SS_ABC-Transporter"/>
</dbReference>
<feature type="transmembrane region" description="Helical" evidence="7">
    <location>
        <begin position="611"/>
        <end position="634"/>
    </location>
</feature>
<dbReference type="EMBL" id="JBDIML010000004">
    <property type="protein sequence ID" value="MEN2768152.1"/>
    <property type="molecule type" value="Genomic_DNA"/>
</dbReference>
<accession>A0ABU9XIR3</accession>
<dbReference type="InterPro" id="IPR017501">
    <property type="entry name" value="Phage_infect_YhgE_C"/>
</dbReference>
<name>A0ABU9XIR3_9BACI</name>
<dbReference type="PANTHER" id="PTHR43077">
    <property type="entry name" value="TRANSPORT PERMEASE YVFS-RELATED"/>
    <property type="match status" value="1"/>
</dbReference>
<dbReference type="Pfam" id="PF12698">
    <property type="entry name" value="ABC2_membrane_3"/>
    <property type="match status" value="2"/>
</dbReference>
<feature type="domain" description="ABC-2 type transporter transmembrane" evidence="8">
    <location>
        <begin position="23"/>
        <end position="159"/>
    </location>
</feature>